<sequence>MTLKGFLTNFPLEIVGLFGGKIRYLKALVGLKCEIYCFKNRN</sequence>
<proteinExistence type="predicted"/>
<keyword evidence="2" id="KW-1185">Reference proteome</keyword>
<dbReference type="EMBL" id="CAESAP020000101">
    <property type="protein sequence ID" value="CAB5496615.1"/>
    <property type="molecule type" value="Genomic_DNA"/>
</dbReference>
<reference evidence="1" key="1">
    <citation type="submission" date="2020-05" db="EMBL/GenBank/DDBJ databases">
        <authorList>
            <person name="Petersen J."/>
            <person name="Sayavedra L."/>
        </authorList>
    </citation>
    <scope>NUCLEOTIDE SEQUENCE</scope>
    <source>
        <strain evidence="1">B azoricus SOX Menez Gwen</strain>
    </source>
</reference>
<protein>
    <submittedName>
        <fullName evidence="1">Uncharacterized protein</fullName>
    </submittedName>
</protein>
<comment type="caution">
    <text evidence="1">The sequence shown here is derived from an EMBL/GenBank/DDBJ whole genome shotgun (WGS) entry which is preliminary data.</text>
</comment>
<gene>
    <name evidence="1" type="ORF">AZO1586R_464</name>
</gene>
<dbReference type="Proteomes" id="UP000635628">
    <property type="component" value="Unassembled WGS sequence"/>
</dbReference>
<organism evidence="1 2">
    <name type="scientific">Bathymodiolus azoricus thioautotrophic gill symbiont</name>
    <dbReference type="NCBI Taxonomy" id="235205"/>
    <lineage>
        <taxon>Bacteria</taxon>
        <taxon>Pseudomonadati</taxon>
        <taxon>Pseudomonadota</taxon>
        <taxon>Gammaproteobacteria</taxon>
        <taxon>sulfur-oxidizing symbionts</taxon>
    </lineage>
</organism>
<name>A0ACA8ZRF2_9GAMM</name>
<evidence type="ECO:0000313" key="2">
    <source>
        <dbReference type="Proteomes" id="UP000635628"/>
    </source>
</evidence>
<accession>A0ACA8ZRF2</accession>
<evidence type="ECO:0000313" key="1">
    <source>
        <dbReference type="EMBL" id="CAB5496615.1"/>
    </source>
</evidence>